<dbReference type="EMBL" id="RXIC02000020">
    <property type="protein sequence ID" value="KAB1223645.1"/>
    <property type="molecule type" value="Genomic_DNA"/>
</dbReference>
<protein>
    <submittedName>
        <fullName evidence="2">Uncharacterized protein</fullName>
    </submittedName>
</protein>
<keyword evidence="1" id="KW-1133">Transmembrane helix</keyword>
<feature type="transmembrane region" description="Helical" evidence="1">
    <location>
        <begin position="203"/>
        <end position="222"/>
    </location>
</feature>
<reference evidence="2 3" key="1">
    <citation type="journal article" date="2019" name="Plant Biotechnol. J.">
        <title>The red bayberry genome and genetic basis of sex determination.</title>
        <authorList>
            <person name="Jia H.M."/>
            <person name="Jia H.J."/>
            <person name="Cai Q.L."/>
            <person name="Wang Y."/>
            <person name="Zhao H.B."/>
            <person name="Yang W.F."/>
            <person name="Wang G.Y."/>
            <person name="Li Y.H."/>
            <person name="Zhan D.L."/>
            <person name="Shen Y.T."/>
            <person name="Niu Q.F."/>
            <person name="Chang L."/>
            <person name="Qiu J."/>
            <person name="Zhao L."/>
            <person name="Xie H.B."/>
            <person name="Fu W.Y."/>
            <person name="Jin J."/>
            <person name="Li X.W."/>
            <person name="Jiao Y."/>
            <person name="Zhou C.C."/>
            <person name="Tu T."/>
            <person name="Chai C.Y."/>
            <person name="Gao J.L."/>
            <person name="Fan L.J."/>
            <person name="van de Weg E."/>
            <person name="Wang J.Y."/>
            <person name="Gao Z.S."/>
        </authorList>
    </citation>
    <scope>NUCLEOTIDE SEQUENCE [LARGE SCALE GENOMIC DNA]</scope>
    <source>
        <tissue evidence="2">Leaves</tissue>
    </source>
</reference>
<keyword evidence="1" id="KW-0812">Transmembrane</keyword>
<dbReference type="Proteomes" id="UP000516437">
    <property type="component" value="Chromosome 2"/>
</dbReference>
<gene>
    <name evidence="2" type="ORF">CJ030_MR2G011742</name>
</gene>
<evidence type="ECO:0000313" key="2">
    <source>
        <dbReference type="EMBL" id="KAB1223645.1"/>
    </source>
</evidence>
<evidence type="ECO:0000313" key="3">
    <source>
        <dbReference type="Proteomes" id="UP000516437"/>
    </source>
</evidence>
<proteinExistence type="predicted"/>
<sequence length="329" mass="37043">MHRRVHYVTNSERRILEEIIDRGPSQAEYIPRFGTSALWSRQIREVFLNSWWMLHYMSICLAPSVKTFEKDLIGRLGVADLTLLSGRVIKVHLRRAWRYEIFSDPIGIRESRPSSGDESLQDQSLMAAGNGSMSSSGDVLLLDSVAASESSDALLLHRNARMTNSNSISLDPVERSPSADLEGVRSGLPTVPAWRSTSPWIEAIDLSMGVLAFVLEIVLLWITDSRPFELVVLVVAWINCLTAWTIFLWGARWRRAKFALPRFVLPNGQPYGHPIDYVEKYTSLALSLFTTVAMFFKFSKSNFSTTGLVLSATIFGAKVGIECQKRHFD</sequence>
<dbReference type="AlphaFoldDB" id="A0A6A1WEG1"/>
<accession>A0A6A1WEG1</accession>
<keyword evidence="3" id="KW-1185">Reference proteome</keyword>
<name>A0A6A1WEG1_9ROSI</name>
<feature type="transmembrane region" description="Helical" evidence="1">
    <location>
        <begin position="228"/>
        <end position="249"/>
    </location>
</feature>
<organism evidence="2 3">
    <name type="scientific">Morella rubra</name>
    <name type="common">Chinese bayberry</name>
    <dbReference type="NCBI Taxonomy" id="262757"/>
    <lineage>
        <taxon>Eukaryota</taxon>
        <taxon>Viridiplantae</taxon>
        <taxon>Streptophyta</taxon>
        <taxon>Embryophyta</taxon>
        <taxon>Tracheophyta</taxon>
        <taxon>Spermatophyta</taxon>
        <taxon>Magnoliopsida</taxon>
        <taxon>eudicotyledons</taxon>
        <taxon>Gunneridae</taxon>
        <taxon>Pentapetalae</taxon>
        <taxon>rosids</taxon>
        <taxon>fabids</taxon>
        <taxon>Fagales</taxon>
        <taxon>Myricaceae</taxon>
        <taxon>Morella</taxon>
    </lineage>
</organism>
<evidence type="ECO:0000256" key="1">
    <source>
        <dbReference type="SAM" id="Phobius"/>
    </source>
</evidence>
<comment type="caution">
    <text evidence="2">The sequence shown here is derived from an EMBL/GenBank/DDBJ whole genome shotgun (WGS) entry which is preliminary data.</text>
</comment>
<keyword evidence="1" id="KW-0472">Membrane</keyword>